<dbReference type="SUPFAM" id="SSF57701">
    <property type="entry name" value="Zn2/Cys6 DNA-binding domain"/>
    <property type="match status" value="1"/>
</dbReference>
<gene>
    <name evidence="7" type="ORF">PENDEC_c003G06485</name>
</gene>
<keyword evidence="1" id="KW-0805">Transcription regulation</keyword>
<evidence type="ECO:0000259" key="6">
    <source>
        <dbReference type="PROSITE" id="PS50048"/>
    </source>
</evidence>
<evidence type="ECO:0000256" key="4">
    <source>
        <dbReference type="ARBA" id="ARBA00023242"/>
    </source>
</evidence>
<dbReference type="AlphaFoldDB" id="A0A1V6PJT7"/>
<evidence type="ECO:0000256" key="5">
    <source>
        <dbReference type="SAM" id="MobiDB-lite"/>
    </source>
</evidence>
<dbReference type="PROSITE" id="PS00463">
    <property type="entry name" value="ZN2_CY6_FUNGAL_1"/>
    <property type="match status" value="1"/>
</dbReference>
<protein>
    <recommendedName>
        <fullName evidence="6">Zn(2)-C6 fungal-type domain-containing protein</fullName>
    </recommendedName>
</protein>
<keyword evidence="8" id="KW-1185">Reference proteome</keyword>
<dbReference type="PROSITE" id="PS50048">
    <property type="entry name" value="ZN2_CY6_FUNGAL_2"/>
    <property type="match status" value="1"/>
</dbReference>
<dbReference type="STRING" id="69771.A0A1V6PJT7"/>
<dbReference type="OrthoDB" id="2991872at2759"/>
<dbReference type="InterPro" id="IPR001138">
    <property type="entry name" value="Zn2Cys6_DnaBD"/>
</dbReference>
<evidence type="ECO:0000256" key="3">
    <source>
        <dbReference type="ARBA" id="ARBA00023163"/>
    </source>
</evidence>
<proteinExistence type="predicted"/>
<name>A0A1V6PJT7_PENDC</name>
<keyword evidence="3" id="KW-0804">Transcription</keyword>
<accession>A0A1V6PJT7</accession>
<evidence type="ECO:0000256" key="2">
    <source>
        <dbReference type="ARBA" id="ARBA00023125"/>
    </source>
</evidence>
<reference evidence="8" key="1">
    <citation type="journal article" date="2017" name="Nat. Microbiol.">
        <title>Global analysis of biosynthetic gene clusters reveals vast potential of secondary metabolite production in Penicillium species.</title>
        <authorList>
            <person name="Nielsen J.C."/>
            <person name="Grijseels S."/>
            <person name="Prigent S."/>
            <person name="Ji B."/>
            <person name="Dainat J."/>
            <person name="Nielsen K.F."/>
            <person name="Frisvad J.C."/>
            <person name="Workman M."/>
            <person name="Nielsen J."/>
        </authorList>
    </citation>
    <scope>NUCLEOTIDE SEQUENCE [LARGE SCALE GENOMIC DNA]</scope>
    <source>
        <strain evidence="8">IBT 11843</strain>
    </source>
</reference>
<dbReference type="PANTHER" id="PTHR38791:SF5">
    <property type="entry name" value="TRANSCRIPTION FACTOR DBAG-RELATED"/>
    <property type="match status" value="1"/>
</dbReference>
<evidence type="ECO:0000256" key="1">
    <source>
        <dbReference type="ARBA" id="ARBA00023015"/>
    </source>
</evidence>
<sequence length="587" mass="64784">MVYDGKPSKGCGNCRARKIRCDQARPTCWECTRTNRECAGYRDELSLMFRDQTELVTRKARSTNSSSAASTSSSSARQPTSAFPIQSSTCSVTGSSVSFDEPIFDYGVDPELQFYVHQARQQSPLATNPDMGVSKQEAICFFLQSHAIAGNFLITDTLTNFLMESGGSLGQQAIQSSIVAVASALLARVRGAAVLRQAARQEYGTALQLVNRALADANEAKTNQMLAAVVLLALYEIVTSRAPQGIEGWTNHICGAAALLQHRGATQWRSEVGIRLFLHLRYQIIISCLQRDVLVPTSLLDCAILDIIPEIKNALGNKLIVIIGNLSNLRANIQSKTITNSQDILTTACAIEADLLSWLAALPPDFTYSTHTLMPLDRSFEHRCHGIRPFNNEYHIYPDIWSPNCWNHYRCTRILVSELILQQVHKISNTSPAVLSEDFRLYCKSLRSTTRRLGADICRSAPFHLGACNSEVLPDTPILSSESYLGGLMLLWPLYVAGMVEGPNHPQRKWVIQCLKMIGNTWGLAQALAEMDLLAVDPGMFHSAELYGEAADVETGSSAVLPFSIYHVPYYKLPSLKEYRQIQASSA</sequence>
<dbReference type="Gene3D" id="4.10.240.10">
    <property type="entry name" value="Zn(2)-C6 fungal-type DNA-binding domain"/>
    <property type="match status" value="1"/>
</dbReference>
<dbReference type="Pfam" id="PF11951">
    <property type="entry name" value="Fungal_trans_2"/>
    <property type="match status" value="1"/>
</dbReference>
<dbReference type="GO" id="GO:0008270">
    <property type="term" value="F:zinc ion binding"/>
    <property type="evidence" value="ECO:0007669"/>
    <property type="project" value="InterPro"/>
</dbReference>
<keyword evidence="4" id="KW-0539">Nucleus</keyword>
<dbReference type="GO" id="GO:0003677">
    <property type="term" value="F:DNA binding"/>
    <property type="evidence" value="ECO:0007669"/>
    <property type="project" value="UniProtKB-KW"/>
</dbReference>
<dbReference type="SMART" id="SM00066">
    <property type="entry name" value="GAL4"/>
    <property type="match status" value="1"/>
</dbReference>
<dbReference type="InterPro" id="IPR053175">
    <property type="entry name" value="DHMBA_Reg_Transcription_Factor"/>
</dbReference>
<keyword evidence="2" id="KW-0238">DNA-binding</keyword>
<feature type="region of interest" description="Disordered" evidence="5">
    <location>
        <begin position="58"/>
        <end position="91"/>
    </location>
</feature>
<feature type="compositionally biased region" description="Low complexity" evidence="5">
    <location>
        <begin position="62"/>
        <end position="91"/>
    </location>
</feature>
<organism evidence="7 8">
    <name type="scientific">Penicillium decumbens</name>
    <dbReference type="NCBI Taxonomy" id="69771"/>
    <lineage>
        <taxon>Eukaryota</taxon>
        <taxon>Fungi</taxon>
        <taxon>Dikarya</taxon>
        <taxon>Ascomycota</taxon>
        <taxon>Pezizomycotina</taxon>
        <taxon>Eurotiomycetes</taxon>
        <taxon>Eurotiomycetidae</taxon>
        <taxon>Eurotiales</taxon>
        <taxon>Aspergillaceae</taxon>
        <taxon>Penicillium</taxon>
    </lineage>
</organism>
<dbReference type="EMBL" id="MDYL01000003">
    <property type="protein sequence ID" value="OQD76806.1"/>
    <property type="molecule type" value="Genomic_DNA"/>
</dbReference>
<dbReference type="GO" id="GO:0000981">
    <property type="term" value="F:DNA-binding transcription factor activity, RNA polymerase II-specific"/>
    <property type="evidence" value="ECO:0007669"/>
    <property type="project" value="InterPro"/>
</dbReference>
<dbReference type="CDD" id="cd00067">
    <property type="entry name" value="GAL4"/>
    <property type="match status" value="1"/>
</dbReference>
<evidence type="ECO:0000313" key="8">
    <source>
        <dbReference type="Proteomes" id="UP000191522"/>
    </source>
</evidence>
<dbReference type="Proteomes" id="UP000191522">
    <property type="component" value="Unassembled WGS sequence"/>
</dbReference>
<evidence type="ECO:0000313" key="7">
    <source>
        <dbReference type="EMBL" id="OQD76806.1"/>
    </source>
</evidence>
<dbReference type="OMA" id="CWECTRT"/>
<feature type="domain" description="Zn(2)-C6 fungal-type" evidence="6">
    <location>
        <begin position="10"/>
        <end position="38"/>
    </location>
</feature>
<dbReference type="InterPro" id="IPR036864">
    <property type="entry name" value="Zn2-C6_fun-type_DNA-bd_sf"/>
</dbReference>
<dbReference type="InterPro" id="IPR021858">
    <property type="entry name" value="Fun_TF"/>
</dbReference>
<comment type="caution">
    <text evidence="7">The sequence shown here is derived from an EMBL/GenBank/DDBJ whole genome shotgun (WGS) entry which is preliminary data.</text>
</comment>
<dbReference type="PANTHER" id="PTHR38791">
    <property type="entry name" value="ZN(II)2CYS6 TRANSCRIPTION FACTOR (EUROFUNG)-RELATED-RELATED"/>
    <property type="match status" value="1"/>
</dbReference>
<dbReference type="Pfam" id="PF00172">
    <property type="entry name" value="Zn_clus"/>
    <property type="match status" value="1"/>
</dbReference>